<evidence type="ECO:0000313" key="2">
    <source>
        <dbReference type="Proteomes" id="UP000233020"/>
    </source>
</evidence>
<dbReference type="GeneTree" id="ENSGT00910000146866"/>
<dbReference type="AlphaFoldDB" id="A0A2K5BUT3"/>
<sequence length="126" mass="14521">MAASITLKGLTSQRKLCILDSWRVSATLPVSVCRLVTQLLHQHPILSSVGTNELITPSDLLERSRRSWLIRVPLQLLPLWPLPPLLLLLLLQPQLRKIWRSRTRMWDLVSLTNHQKATSFICKTRK</sequence>
<name>A0A2K5BUT3_AOTNA</name>
<protein>
    <submittedName>
        <fullName evidence="1">Uncharacterized protein</fullName>
    </submittedName>
</protein>
<reference evidence="1" key="2">
    <citation type="submission" date="2025-09" db="UniProtKB">
        <authorList>
            <consortium name="Ensembl"/>
        </authorList>
    </citation>
    <scope>IDENTIFICATION</scope>
</reference>
<organism evidence="1 2">
    <name type="scientific">Aotus nancymaae</name>
    <name type="common">Ma's night monkey</name>
    <dbReference type="NCBI Taxonomy" id="37293"/>
    <lineage>
        <taxon>Eukaryota</taxon>
        <taxon>Metazoa</taxon>
        <taxon>Chordata</taxon>
        <taxon>Craniata</taxon>
        <taxon>Vertebrata</taxon>
        <taxon>Euteleostomi</taxon>
        <taxon>Mammalia</taxon>
        <taxon>Eutheria</taxon>
        <taxon>Euarchontoglires</taxon>
        <taxon>Primates</taxon>
        <taxon>Haplorrhini</taxon>
        <taxon>Platyrrhini</taxon>
        <taxon>Aotidae</taxon>
        <taxon>Aotus</taxon>
    </lineage>
</organism>
<proteinExistence type="predicted"/>
<dbReference type="Proteomes" id="UP000233020">
    <property type="component" value="Unplaced"/>
</dbReference>
<evidence type="ECO:0000313" key="1">
    <source>
        <dbReference type="Ensembl" id="ENSANAP00000000209.1"/>
    </source>
</evidence>
<reference evidence="1" key="1">
    <citation type="submission" date="2025-08" db="UniProtKB">
        <authorList>
            <consortium name="Ensembl"/>
        </authorList>
    </citation>
    <scope>IDENTIFICATION</scope>
</reference>
<keyword evidence="2" id="KW-1185">Reference proteome</keyword>
<dbReference type="OMA" id="NCILTSW"/>
<dbReference type="Ensembl" id="ENSANAT00000001649.1">
    <property type="protein sequence ID" value="ENSANAP00000000209.1"/>
    <property type="gene ID" value="ENSANAG00000001571.1"/>
</dbReference>
<accession>A0A2K5BUT3</accession>